<organism evidence="1 2">
    <name type="scientific">Rhodopirellula baltica (strain DSM 10527 / NCIMB 13988 / SH1)</name>
    <dbReference type="NCBI Taxonomy" id="243090"/>
    <lineage>
        <taxon>Bacteria</taxon>
        <taxon>Pseudomonadati</taxon>
        <taxon>Planctomycetota</taxon>
        <taxon>Planctomycetia</taxon>
        <taxon>Pirellulales</taxon>
        <taxon>Pirellulaceae</taxon>
        <taxon>Rhodopirellula</taxon>
    </lineage>
</organism>
<dbReference type="InParanoid" id="Q7UYI2"/>
<protein>
    <submittedName>
        <fullName evidence="1">Uncharacterized protein</fullName>
    </submittedName>
</protein>
<dbReference type="EnsemblBacteria" id="CAD71660">
    <property type="protein sequence ID" value="CAD71660"/>
    <property type="gene ID" value="RB576"/>
</dbReference>
<keyword evidence="2" id="KW-1185">Reference proteome</keyword>
<gene>
    <name evidence="1" type="ordered locus">RB576</name>
</gene>
<proteinExistence type="predicted"/>
<evidence type="ECO:0000313" key="2">
    <source>
        <dbReference type="Proteomes" id="UP000001025"/>
    </source>
</evidence>
<dbReference type="EMBL" id="BX294134">
    <property type="protein sequence ID" value="CAD71660.1"/>
    <property type="molecule type" value="Genomic_DNA"/>
</dbReference>
<accession>Q7UYI2</accession>
<dbReference type="Proteomes" id="UP000001025">
    <property type="component" value="Chromosome"/>
</dbReference>
<dbReference type="STRING" id="243090.RB576"/>
<reference evidence="1 2" key="1">
    <citation type="journal article" date="2003" name="Proc. Natl. Acad. Sci. U.S.A.">
        <title>Complete genome sequence of the marine planctomycete Pirellula sp. strain 1.</title>
        <authorList>
            <person name="Gloeckner F.O."/>
            <person name="Kube M."/>
            <person name="Bauer M."/>
            <person name="Teeling H."/>
            <person name="Lombardot T."/>
            <person name="Ludwig W."/>
            <person name="Gade D."/>
            <person name="Beck A."/>
            <person name="Borzym K."/>
            <person name="Heitmann K."/>
            <person name="Rabus R."/>
            <person name="Schlesner H."/>
            <person name="Amann R."/>
            <person name="Reinhardt R."/>
        </authorList>
    </citation>
    <scope>NUCLEOTIDE SEQUENCE [LARGE SCALE GENOMIC DNA]</scope>
    <source>
        <strain evidence="2">DSM 10527 / NCIMB 13988 / SH1</strain>
    </source>
</reference>
<dbReference type="AlphaFoldDB" id="Q7UYI2"/>
<dbReference type="KEGG" id="rba:RB576"/>
<evidence type="ECO:0000313" key="1">
    <source>
        <dbReference type="EMBL" id="CAD71660.1"/>
    </source>
</evidence>
<dbReference type="HOGENOM" id="CLU_3065574_0_0_0"/>
<sequence length="53" mass="6071">MTRGRIAVARLANDLQIRVEPRLRATYETRLEQHRTGCCMFGKCLANTILLIP</sequence>
<name>Q7UYI2_RHOBA</name>